<dbReference type="Pfam" id="PF02890">
    <property type="entry name" value="DUF226"/>
    <property type="match status" value="1"/>
</dbReference>
<accession>A0A1G4QBI2</accession>
<sequence>MKNVLEPIKIKKSMIKKNKKTRIFIKIEENNDRKIYHTRIMNDLYAFGVNKNQKNKFFMSFRGLFNKKKISEFNLFSLKGDDIFLGIYYGYRKPIQNIVTKYQENDITKSYTFSKAYYIEFRFRKGSVFCYIKGISRLIKKEKSETQYNQSLLESIIKLEREVCKFYNKKLPNGGIIKKWIEKKQK</sequence>
<evidence type="ECO:0008006" key="3">
    <source>
        <dbReference type="Google" id="ProtNLM"/>
    </source>
</evidence>
<evidence type="ECO:0000313" key="2">
    <source>
        <dbReference type="Proteomes" id="UP000199262"/>
    </source>
</evidence>
<dbReference type="AlphaFoldDB" id="A0A1G4QBI2"/>
<keyword evidence="2" id="KW-1185">Reference proteome</keyword>
<dbReference type="InterPro" id="IPR004180">
    <property type="entry name" value="DUF226_BOR_spp"/>
</dbReference>
<reference evidence="2" key="1">
    <citation type="submission" date="2016-10" db="EMBL/GenBank/DDBJ databases">
        <authorList>
            <person name="Varghese N."/>
            <person name="Submissions S."/>
        </authorList>
    </citation>
    <scope>NUCLEOTIDE SEQUENCE [LARGE SCALE GENOMIC DNA]</scope>
    <source>
        <strain evidence="2">ATCC 51557</strain>
    </source>
</reference>
<dbReference type="EMBL" id="FMTE01000010">
    <property type="protein sequence ID" value="SCW41821.1"/>
    <property type="molecule type" value="Genomic_DNA"/>
</dbReference>
<proteinExistence type="predicted"/>
<gene>
    <name evidence="1" type="ORF">SAMN02983004_01032</name>
</gene>
<protein>
    <recommendedName>
        <fullName evidence="3">Plasmid partitioning associated protein-1</fullName>
    </recommendedName>
</protein>
<evidence type="ECO:0000313" key="1">
    <source>
        <dbReference type="EMBL" id="SCW41821.1"/>
    </source>
</evidence>
<name>A0A1G4QBI2_BORJA</name>
<dbReference type="OrthoDB" id="352006at2"/>
<organism evidence="1 2">
    <name type="scientific">Borreliella japonica</name>
    <name type="common">Borrelia japonica</name>
    <dbReference type="NCBI Taxonomy" id="34095"/>
    <lineage>
        <taxon>Bacteria</taxon>
        <taxon>Pseudomonadati</taxon>
        <taxon>Spirochaetota</taxon>
        <taxon>Spirochaetia</taxon>
        <taxon>Spirochaetales</taxon>
        <taxon>Borreliaceae</taxon>
        <taxon>Borreliella</taxon>
    </lineage>
</organism>
<dbReference type="Proteomes" id="UP000199262">
    <property type="component" value="Unassembled WGS sequence"/>
</dbReference>
<dbReference type="RefSeq" id="WP_091973739.1">
    <property type="nucleotide sequence ID" value="NZ_CP179496.1"/>
</dbReference>